<keyword evidence="2" id="KW-1185">Reference proteome</keyword>
<protein>
    <submittedName>
        <fullName evidence="1">Uncharacterized protein</fullName>
    </submittedName>
</protein>
<comment type="caution">
    <text evidence="1">The sequence shown here is derived from an EMBL/GenBank/DDBJ whole genome shotgun (WGS) entry which is preliminary data.</text>
</comment>
<dbReference type="AlphaFoldDB" id="A0A6N9YM44"/>
<organism evidence="1 2">
    <name type="scientific">Phytoactinopolyspora alkaliphila</name>
    <dbReference type="NCBI Taxonomy" id="1783498"/>
    <lineage>
        <taxon>Bacteria</taxon>
        <taxon>Bacillati</taxon>
        <taxon>Actinomycetota</taxon>
        <taxon>Actinomycetes</taxon>
        <taxon>Jiangellales</taxon>
        <taxon>Jiangellaceae</taxon>
        <taxon>Phytoactinopolyspora</taxon>
    </lineage>
</organism>
<dbReference type="Proteomes" id="UP000469185">
    <property type="component" value="Unassembled WGS sequence"/>
</dbReference>
<accession>A0A6N9YM44</accession>
<name>A0A6N9YM44_9ACTN</name>
<dbReference type="EMBL" id="JAAGOB010000005">
    <property type="protein sequence ID" value="NED96032.1"/>
    <property type="molecule type" value="Genomic_DNA"/>
</dbReference>
<sequence>MSEPVVVPDALDEASAAFWGRPKLDDVMAGAEPFRADESFEIADLTDEEWDAFMRVIHE</sequence>
<proteinExistence type="predicted"/>
<evidence type="ECO:0000313" key="1">
    <source>
        <dbReference type="EMBL" id="NED96032.1"/>
    </source>
</evidence>
<reference evidence="1 2" key="1">
    <citation type="submission" date="2020-02" db="EMBL/GenBank/DDBJ databases">
        <authorList>
            <person name="Li X.-J."/>
            <person name="Feng X.-M."/>
        </authorList>
    </citation>
    <scope>NUCLEOTIDE SEQUENCE [LARGE SCALE GENOMIC DNA]</scope>
    <source>
        <strain evidence="1 2">CGMCC 4.7225</strain>
    </source>
</reference>
<gene>
    <name evidence="1" type="ORF">G1H11_11995</name>
</gene>
<evidence type="ECO:0000313" key="2">
    <source>
        <dbReference type="Proteomes" id="UP000469185"/>
    </source>
</evidence>
<dbReference type="RefSeq" id="WP_163818776.1">
    <property type="nucleotide sequence ID" value="NZ_JAAGOB010000005.1"/>
</dbReference>